<evidence type="ECO:0000256" key="1">
    <source>
        <dbReference type="ARBA" id="ARBA00022485"/>
    </source>
</evidence>
<evidence type="ECO:0000256" key="4">
    <source>
        <dbReference type="ARBA" id="ARBA00023004"/>
    </source>
</evidence>
<reference evidence="6 7" key="1">
    <citation type="submission" date="2019-08" db="EMBL/GenBank/DDBJ databases">
        <title>Complete genome sequence of Terriglobus albidus strain ORNL.</title>
        <authorList>
            <person name="Podar M."/>
        </authorList>
    </citation>
    <scope>NUCLEOTIDE SEQUENCE [LARGE SCALE GENOMIC DNA]</scope>
    <source>
        <strain evidence="6 7">ORNL</strain>
    </source>
</reference>
<name>A0A5B9EE32_9BACT</name>
<keyword evidence="4" id="KW-0408">Iron</keyword>
<dbReference type="SUPFAM" id="SSF51905">
    <property type="entry name" value="FAD/NAD(P)-binding domain"/>
    <property type="match status" value="1"/>
</dbReference>
<accession>A0A5B9EE32</accession>
<keyword evidence="1" id="KW-0004">4Fe-4S</keyword>
<dbReference type="AlphaFoldDB" id="A0A5B9EE32"/>
<evidence type="ECO:0000256" key="3">
    <source>
        <dbReference type="ARBA" id="ARBA00023002"/>
    </source>
</evidence>
<keyword evidence="5" id="KW-0411">Iron-sulfur</keyword>
<keyword evidence="7" id="KW-1185">Reference proteome</keyword>
<keyword evidence="2" id="KW-0479">Metal-binding</keyword>
<evidence type="ECO:0000256" key="5">
    <source>
        <dbReference type="ARBA" id="ARBA00023014"/>
    </source>
</evidence>
<dbReference type="Gene3D" id="3.50.50.60">
    <property type="entry name" value="FAD/NAD(P)-binding domain"/>
    <property type="match status" value="1"/>
</dbReference>
<proteinExistence type="predicted"/>
<dbReference type="InterPro" id="IPR036188">
    <property type="entry name" value="FAD/NAD-bd_sf"/>
</dbReference>
<dbReference type="PANTHER" id="PTHR43498:SF1">
    <property type="entry name" value="COB--COM HETERODISULFIDE REDUCTASE IRON-SULFUR SUBUNIT A"/>
    <property type="match status" value="1"/>
</dbReference>
<dbReference type="EMBL" id="CP042806">
    <property type="protein sequence ID" value="QEE30292.1"/>
    <property type="molecule type" value="Genomic_DNA"/>
</dbReference>
<dbReference type="KEGG" id="talb:FTW19_21295"/>
<evidence type="ECO:0000256" key="2">
    <source>
        <dbReference type="ARBA" id="ARBA00022723"/>
    </source>
</evidence>
<dbReference type="GO" id="GO:0046872">
    <property type="term" value="F:metal ion binding"/>
    <property type="evidence" value="ECO:0007669"/>
    <property type="project" value="UniProtKB-KW"/>
</dbReference>
<gene>
    <name evidence="6" type="ORF">FTW19_21295</name>
</gene>
<protein>
    <submittedName>
        <fullName evidence="6">FAD-dependent oxidoreductase</fullName>
    </submittedName>
</protein>
<sequence>MVRSLTHVEERSDLVVVGGGLSGVCCAVTAARKGINVLLVQDRPVLGGNASSEVRLWVLGATSHMGNNNRWAREGGVIDELLVENMWRNPEGNPILFDSILLETVKREPKITLLLNTAIYELDMDGGSIAGVRGYNSQNQTAYTLEAPLFVDASGDGILGFLAGAEFRMGAEARSEFNEGMAPENEEHTLLGHSLYFYSRDTGQPVKYVPPTFALQDITRIPRFRDIRVSDSGCRLWWLEYGGALDTVGQTEEIKWELWAVAYGVWNYIKNSGEFPDAENLTLEWMGTIPGKRESRRFIGDVILTQNDLVQQKGFPDAVSFGGWAIDLHPSDGVFSAKPGCTQYHAKGVYQIPFRSMYSRNVPNLLLTGRLISTTHIAFGSTRVMATCASNGQAVGMAAVLCTEDGVQPRDLLEPARLHRLQQDLLAAGQHIPGIAFQAENDLSRQTTVSASSELLLEELPSCGELAEERSYALLVPFQDGPSPALSLYGDVAHPMTLRAELWTSAHCGNTTPDVLVATLDVSVEAGDGVEIPLDFKAQLPAVAHYFVMVPVQPGVRLHLSTAQMPGVLTVSQKMNAAVAKSLVQTPPEGSGIDTFAFWLPERRPKARNLAAKFHRPLELYRPANVTNGLNRPWRSTNAWAPALDDNAPALTLCWEEPVEVQKVSITFDTDFDHPMESVLMTHPERIMPGCIRAFRVSTAEGVRLAEVTENHQTQWTLELPAAVTTSGLHIDVLEHGEAPPAIFNVSCF</sequence>
<organism evidence="6 7">
    <name type="scientific">Terriglobus albidus</name>
    <dbReference type="NCBI Taxonomy" id="1592106"/>
    <lineage>
        <taxon>Bacteria</taxon>
        <taxon>Pseudomonadati</taxon>
        <taxon>Acidobacteriota</taxon>
        <taxon>Terriglobia</taxon>
        <taxon>Terriglobales</taxon>
        <taxon>Acidobacteriaceae</taxon>
        <taxon>Terriglobus</taxon>
    </lineage>
</organism>
<keyword evidence="3" id="KW-0560">Oxidoreductase</keyword>
<evidence type="ECO:0000313" key="7">
    <source>
        <dbReference type="Proteomes" id="UP000321820"/>
    </source>
</evidence>
<dbReference type="Pfam" id="PF12831">
    <property type="entry name" value="FAD_oxidored"/>
    <property type="match status" value="1"/>
</dbReference>
<dbReference type="InterPro" id="IPR039650">
    <property type="entry name" value="HdrA-like"/>
</dbReference>
<dbReference type="GO" id="GO:0016491">
    <property type="term" value="F:oxidoreductase activity"/>
    <property type="evidence" value="ECO:0007669"/>
    <property type="project" value="UniProtKB-KW"/>
</dbReference>
<dbReference type="PANTHER" id="PTHR43498">
    <property type="entry name" value="FERREDOXIN:COB-COM HETERODISULFIDE REDUCTASE SUBUNIT A"/>
    <property type="match status" value="1"/>
</dbReference>
<dbReference type="GO" id="GO:0051539">
    <property type="term" value="F:4 iron, 4 sulfur cluster binding"/>
    <property type="evidence" value="ECO:0007669"/>
    <property type="project" value="UniProtKB-KW"/>
</dbReference>
<dbReference type="OrthoDB" id="9780658at2"/>
<dbReference type="Proteomes" id="UP000321820">
    <property type="component" value="Chromosome"/>
</dbReference>
<evidence type="ECO:0000313" key="6">
    <source>
        <dbReference type="EMBL" id="QEE30292.1"/>
    </source>
</evidence>